<dbReference type="EMBL" id="GBRH01276081">
    <property type="protein sequence ID" value="JAD21814.1"/>
    <property type="molecule type" value="Transcribed_RNA"/>
</dbReference>
<reference evidence="1" key="1">
    <citation type="submission" date="2014-09" db="EMBL/GenBank/DDBJ databases">
        <authorList>
            <person name="Magalhaes I.L.F."/>
            <person name="Oliveira U."/>
            <person name="Santos F.R."/>
            <person name="Vidigal T.H.D.A."/>
            <person name="Brescovit A.D."/>
            <person name="Santos A.J."/>
        </authorList>
    </citation>
    <scope>NUCLEOTIDE SEQUENCE</scope>
    <source>
        <tissue evidence="1">Shoot tissue taken approximately 20 cm above the soil surface</tissue>
    </source>
</reference>
<reference evidence="1" key="2">
    <citation type="journal article" date="2015" name="Data Brief">
        <title>Shoot transcriptome of the giant reed, Arundo donax.</title>
        <authorList>
            <person name="Barrero R.A."/>
            <person name="Guerrero F.D."/>
            <person name="Moolhuijzen P."/>
            <person name="Goolsby J.A."/>
            <person name="Tidwell J."/>
            <person name="Bellgard S.E."/>
            <person name="Bellgard M.I."/>
        </authorList>
    </citation>
    <scope>NUCLEOTIDE SEQUENCE</scope>
    <source>
        <tissue evidence="1">Shoot tissue taken approximately 20 cm above the soil surface</tissue>
    </source>
</reference>
<evidence type="ECO:0000313" key="1">
    <source>
        <dbReference type="EMBL" id="JAD21814.1"/>
    </source>
</evidence>
<dbReference type="AlphaFoldDB" id="A0A0A8Y6X6"/>
<protein>
    <submittedName>
        <fullName evidence="1">Uncharacterized protein</fullName>
    </submittedName>
</protein>
<accession>A0A0A8Y6X6</accession>
<sequence>MIESDVKRVHWLVWADLIMIYWTYIKITI</sequence>
<organism evidence="1">
    <name type="scientific">Arundo donax</name>
    <name type="common">Giant reed</name>
    <name type="synonym">Donax arundinaceus</name>
    <dbReference type="NCBI Taxonomy" id="35708"/>
    <lineage>
        <taxon>Eukaryota</taxon>
        <taxon>Viridiplantae</taxon>
        <taxon>Streptophyta</taxon>
        <taxon>Embryophyta</taxon>
        <taxon>Tracheophyta</taxon>
        <taxon>Spermatophyta</taxon>
        <taxon>Magnoliopsida</taxon>
        <taxon>Liliopsida</taxon>
        <taxon>Poales</taxon>
        <taxon>Poaceae</taxon>
        <taxon>PACMAD clade</taxon>
        <taxon>Arundinoideae</taxon>
        <taxon>Arundineae</taxon>
        <taxon>Arundo</taxon>
    </lineage>
</organism>
<proteinExistence type="predicted"/>
<name>A0A0A8Y6X6_ARUDO</name>